<dbReference type="SMART" id="SM00382">
    <property type="entry name" value="AAA"/>
    <property type="match status" value="1"/>
</dbReference>
<dbReference type="InterPro" id="IPR025420">
    <property type="entry name" value="DUF4143"/>
</dbReference>
<dbReference type="AlphaFoldDB" id="A0A317CNG7"/>
<dbReference type="RefSeq" id="WP_109836413.1">
    <property type="nucleotide sequence ID" value="NZ_QGKM01000007.1"/>
</dbReference>
<organism evidence="2 3">
    <name type="scientific">Leucothrix pacifica</name>
    <dbReference type="NCBI Taxonomy" id="1247513"/>
    <lineage>
        <taxon>Bacteria</taxon>
        <taxon>Pseudomonadati</taxon>
        <taxon>Pseudomonadota</taxon>
        <taxon>Gammaproteobacteria</taxon>
        <taxon>Thiotrichales</taxon>
        <taxon>Thiotrichaceae</taxon>
        <taxon>Leucothrix</taxon>
    </lineage>
</organism>
<dbReference type="InterPro" id="IPR003593">
    <property type="entry name" value="AAA+_ATPase"/>
</dbReference>
<proteinExistence type="predicted"/>
<evidence type="ECO:0000313" key="2">
    <source>
        <dbReference type="EMBL" id="PWQ99869.1"/>
    </source>
</evidence>
<dbReference type="InterPro" id="IPR027417">
    <property type="entry name" value="P-loop_NTPase"/>
</dbReference>
<name>A0A317CNG7_9GAMM</name>
<dbReference type="Gene3D" id="3.40.50.300">
    <property type="entry name" value="P-loop containing nucleotide triphosphate hydrolases"/>
    <property type="match status" value="1"/>
</dbReference>
<dbReference type="Proteomes" id="UP000245539">
    <property type="component" value="Unassembled WGS sequence"/>
</dbReference>
<reference evidence="2 3" key="1">
    <citation type="submission" date="2018-05" db="EMBL/GenBank/DDBJ databases">
        <title>Leucothrix arctica sp. nov., isolated from Arctic seawater.</title>
        <authorList>
            <person name="Choi A."/>
            <person name="Baek K."/>
        </authorList>
    </citation>
    <scope>NUCLEOTIDE SEQUENCE [LARGE SCALE GENOMIC DNA]</scope>
    <source>
        <strain evidence="2 3">JCM 18388</strain>
    </source>
</reference>
<dbReference type="InterPro" id="IPR041682">
    <property type="entry name" value="AAA_14"/>
</dbReference>
<protein>
    <submittedName>
        <fullName evidence="2">ATPase</fullName>
    </submittedName>
</protein>
<accession>A0A317CNG7</accession>
<evidence type="ECO:0000259" key="1">
    <source>
        <dbReference type="SMART" id="SM00382"/>
    </source>
</evidence>
<feature type="domain" description="AAA+ ATPase" evidence="1">
    <location>
        <begin position="16"/>
        <end position="238"/>
    </location>
</feature>
<dbReference type="EMBL" id="QGKM01000007">
    <property type="protein sequence ID" value="PWQ99869.1"/>
    <property type="molecule type" value="Genomic_DNA"/>
</dbReference>
<gene>
    <name evidence="2" type="ORF">DKW60_04175</name>
</gene>
<dbReference type="OrthoDB" id="9771844at2"/>
<dbReference type="PANTHER" id="PTHR43566">
    <property type="entry name" value="CONSERVED PROTEIN"/>
    <property type="match status" value="1"/>
</dbReference>
<dbReference type="Pfam" id="PF13635">
    <property type="entry name" value="DUF4143"/>
    <property type="match status" value="1"/>
</dbReference>
<sequence length="388" mass="43404">MISRKLTATVRKRLNQFPAVTLLGPRQVGKTTLAKSLGKETDSIYLDLENPEDLEKLSDAREYLLHHRGKLIILDEVQRLPNLFQILRGLIDEGIELGFTTGQFLLLGSASIELLKQSSESLAGRIAYLELTPLEVAEIDPASINELWIRGGFPRSFLAADEEQSVTWRNNFIQTYLERDIPQLGPRIPAETLRRFWTMLAHLQGSPLNAANLAKSLSVDGKTVARYLDLMVDLLLIRRLQPYHANVGKRLVKSPKVYLRDSGLLHTLLRLDDYDEILSHPITGESWEGFVIESLIRAAPDRAEVSYYRTSAGAEIDLLLDLGGKHGVWAIEIKRSLAPKVTKGFHISVDDIKPSKAFVVYTGLERYPKGGGVEAIGLVELCGLLYEL</sequence>
<dbReference type="SUPFAM" id="SSF52540">
    <property type="entry name" value="P-loop containing nucleoside triphosphate hydrolases"/>
    <property type="match status" value="1"/>
</dbReference>
<dbReference type="PANTHER" id="PTHR43566:SF2">
    <property type="entry name" value="DUF4143 DOMAIN-CONTAINING PROTEIN"/>
    <property type="match status" value="1"/>
</dbReference>
<evidence type="ECO:0000313" key="3">
    <source>
        <dbReference type="Proteomes" id="UP000245539"/>
    </source>
</evidence>
<dbReference type="Pfam" id="PF13173">
    <property type="entry name" value="AAA_14"/>
    <property type="match status" value="1"/>
</dbReference>
<keyword evidence="3" id="KW-1185">Reference proteome</keyword>
<comment type="caution">
    <text evidence="2">The sequence shown here is derived from an EMBL/GenBank/DDBJ whole genome shotgun (WGS) entry which is preliminary data.</text>
</comment>
<dbReference type="CDD" id="cd00009">
    <property type="entry name" value="AAA"/>
    <property type="match status" value="1"/>
</dbReference>